<feature type="domain" description="MIT" evidence="2">
    <location>
        <begin position="18"/>
        <end position="96"/>
    </location>
</feature>
<dbReference type="SMART" id="SM00745">
    <property type="entry name" value="MIT"/>
    <property type="match status" value="1"/>
</dbReference>
<dbReference type="InterPro" id="IPR009686">
    <property type="entry name" value="Senescence/spartin_C"/>
</dbReference>
<dbReference type="PANTHER" id="PTHR21068">
    <property type="entry name" value="SPARTIN"/>
    <property type="match status" value="1"/>
</dbReference>
<evidence type="ECO:0000256" key="1">
    <source>
        <dbReference type="SAM" id="MobiDB-lite"/>
    </source>
</evidence>
<dbReference type="Gene3D" id="1.20.58.80">
    <property type="entry name" value="Phosphotransferase system, lactose/cellobiose-type IIA subunit"/>
    <property type="match status" value="1"/>
</dbReference>
<feature type="compositionally biased region" description="Pro residues" evidence="1">
    <location>
        <begin position="154"/>
        <end position="170"/>
    </location>
</feature>
<dbReference type="InterPro" id="IPR036181">
    <property type="entry name" value="MIT_dom_sf"/>
</dbReference>
<dbReference type="GO" id="GO:0051301">
    <property type="term" value="P:cell division"/>
    <property type="evidence" value="ECO:0007669"/>
    <property type="project" value="TreeGrafter"/>
</dbReference>
<organism evidence="3 4">
    <name type="scientific">Lates calcarifer</name>
    <name type="common">Barramundi</name>
    <name type="synonym">Holocentrus calcarifer</name>
    <dbReference type="NCBI Taxonomy" id="8187"/>
    <lineage>
        <taxon>Eukaryota</taxon>
        <taxon>Metazoa</taxon>
        <taxon>Chordata</taxon>
        <taxon>Craniata</taxon>
        <taxon>Vertebrata</taxon>
        <taxon>Euteleostomi</taxon>
        <taxon>Actinopterygii</taxon>
        <taxon>Neopterygii</taxon>
        <taxon>Teleostei</taxon>
        <taxon>Neoteleostei</taxon>
        <taxon>Acanthomorphata</taxon>
        <taxon>Carangaria</taxon>
        <taxon>Carangaria incertae sedis</taxon>
        <taxon>Centropomidae</taxon>
        <taxon>Lates</taxon>
    </lineage>
</organism>
<dbReference type="PANTHER" id="PTHR21068:SF43">
    <property type="entry name" value="SPARTIN"/>
    <property type="match status" value="1"/>
</dbReference>
<feature type="compositionally biased region" description="Polar residues" evidence="1">
    <location>
        <begin position="84"/>
        <end position="106"/>
    </location>
</feature>
<feature type="region of interest" description="Disordered" evidence="1">
    <location>
        <begin position="590"/>
        <end position="632"/>
    </location>
</feature>
<feature type="compositionally biased region" description="Gly residues" evidence="1">
    <location>
        <begin position="206"/>
        <end position="215"/>
    </location>
</feature>
<protein>
    <submittedName>
        <fullName evidence="3">Spartin a</fullName>
    </submittedName>
</protein>
<dbReference type="Ensembl" id="ENSLCAT00010048727.1">
    <property type="protein sequence ID" value="ENSLCAP00010047548.1"/>
    <property type="gene ID" value="ENSLCAG00010022049.1"/>
</dbReference>
<dbReference type="GO" id="GO:0030514">
    <property type="term" value="P:negative regulation of BMP signaling pathway"/>
    <property type="evidence" value="ECO:0007669"/>
    <property type="project" value="TreeGrafter"/>
</dbReference>
<keyword evidence="4" id="KW-1185">Reference proteome</keyword>
<dbReference type="STRING" id="8187.ENSLCAP00010047548"/>
<reference evidence="3" key="3">
    <citation type="submission" date="2025-09" db="UniProtKB">
        <authorList>
            <consortium name="Ensembl"/>
        </authorList>
    </citation>
    <scope>IDENTIFICATION</scope>
</reference>
<name>A0A4W6F9T9_LATCA</name>
<dbReference type="InterPro" id="IPR007330">
    <property type="entry name" value="MIT_dom"/>
</dbReference>
<proteinExistence type="predicted"/>
<dbReference type="Pfam" id="PF06911">
    <property type="entry name" value="Senescence"/>
    <property type="match status" value="1"/>
</dbReference>
<dbReference type="Proteomes" id="UP000314980">
    <property type="component" value="Unassembled WGS sequence"/>
</dbReference>
<dbReference type="SUPFAM" id="SSF116846">
    <property type="entry name" value="MIT domain"/>
    <property type="match status" value="1"/>
</dbReference>
<feature type="region of interest" description="Disordered" evidence="1">
    <location>
        <begin position="84"/>
        <end position="218"/>
    </location>
</feature>
<dbReference type="AlphaFoldDB" id="A0A4W6F9T9"/>
<dbReference type="InParanoid" id="A0A4W6F9T9"/>
<evidence type="ECO:0000259" key="2">
    <source>
        <dbReference type="SMART" id="SM00745"/>
    </source>
</evidence>
<evidence type="ECO:0000313" key="4">
    <source>
        <dbReference type="Proteomes" id="UP000314980"/>
    </source>
</evidence>
<reference evidence="3" key="2">
    <citation type="submission" date="2025-08" db="UniProtKB">
        <authorList>
            <consortium name="Ensembl"/>
        </authorList>
    </citation>
    <scope>IDENTIFICATION</scope>
</reference>
<feature type="region of interest" description="Disordered" evidence="1">
    <location>
        <begin position="424"/>
        <end position="447"/>
    </location>
</feature>
<feature type="compositionally biased region" description="Basic and acidic residues" evidence="1">
    <location>
        <begin position="602"/>
        <end position="632"/>
    </location>
</feature>
<dbReference type="InterPro" id="IPR045036">
    <property type="entry name" value="Spartin-like"/>
</dbReference>
<dbReference type="GO" id="GO:0005886">
    <property type="term" value="C:plasma membrane"/>
    <property type="evidence" value="ECO:0007669"/>
    <property type="project" value="TreeGrafter"/>
</dbReference>
<reference evidence="4" key="1">
    <citation type="submission" date="2015-09" db="EMBL/GenBank/DDBJ databases">
        <authorList>
            <person name="Sai Rama Sridatta P."/>
        </authorList>
    </citation>
    <scope>NUCLEOTIDE SEQUENCE [LARGE SCALE GENOMIC DNA]</scope>
</reference>
<accession>A0A4W6F9T9</accession>
<evidence type="ECO:0000313" key="3">
    <source>
        <dbReference type="Ensembl" id="ENSLCAP00010047548.1"/>
    </source>
</evidence>
<sequence length="632" mass="66918">VESDPKFIMAEPAELLLIKDQYELAFHSLSRGVAAEEAGKRAEALEYYRKGRQHLTQGVEVPTAGERHIGAAWDTARQLQQRMRDTLSTVSSHLSDLETSQQTTGDQRGRLLRDLPPNLYPDLAPSSQPPQSSLHHLYPSIPPTTQDTTLTPPNTAPPRPASPSLPPRPTLPAVAPGTIAMASPGDQPPAYTPQPTDGHRSLAYGPAGGGNGCGKQTGAAAAAGQDANELLFIPSGVQVFFVAPNGQVSSLSNPGYLRIIAFGSESKDPTTGRPSAFLHVCDWLYPLTADTPVLLANSGIYMFPDSLAETPGSYVGIVLSSELPAADREVFQDLLSQLAELRVQGPQGAGSEVINLSMKVPLSPPIEPTGLTGPTEEKEKLLLPGWSEKMAQGILSGANRLSQGFVKGAEATGRAIHKGAAKIRDHITPEDTPSEVSPSVHKSLHAARQATGGALRVSQFLVNGVSTVVGHVAEKMAPHVKKHGAKLVPESLKKSKDGQASNMDGAKFVAASSVQGFSTIWSSLETGAKLIGKSVAAETVTTVTYKYGNDAGQATDTALKSVANVGVTAYNIDNLGIKAIMKTTGKATAKAMVKSPDGKSGAAERKEEQTQENQVKTEEKKVQKREEEEKEK</sequence>
<feature type="compositionally biased region" description="Low complexity" evidence="1">
    <location>
        <begin position="143"/>
        <end position="153"/>
    </location>
</feature>
<dbReference type="GeneTree" id="ENSGT00390000012235"/>